<reference evidence="5 6" key="1">
    <citation type="submission" date="2009-04" db="EMBL/GenBank/DDBJ databases">
        <authorList>
            <person name="Sebastian Y."/>
            <person name="Madupu R."/>
            <person name="Durkin A.S."/>
            <person name="Torralba M."/>
            <person name="Methe B."/>
            <person name="Sutton G.G."/>
            <person name="Strausberg R.L."/>
            <person name="Nelson K.E."/>
        </authorList>
    </citation>
    <scope>NUCLEOTIDE SEQUENCE [LARGE SCALE GENOMIC DNA]</scope>
    <source>
        <strain evidence="5 6">60-3</strain>
    </source>
</reference>
<dbReference type="eggNOG" id="COG0526">
    <property type="taxonomic scope" value="Bacteria"/>
</dbReference>
<keyword evidence="6" id="KW-1185">Reference proteome</keyword>
<keyword evidence="3" id="KW-0788">Thiol protease</keyword>
<dbReference type="OrthoDB" id="1014717at2"/>
<dbReference type="InterPro" id="IPR036249">
    <property type="entry name" value="Thioredoxin-like_sf"/>
</dbReference>
<keyword evidence="2" id="KW-0645">Protease</keyword>
<dbReference type="InterPro" id="IPR013783">
    <property type="entry name" value="Ig-like_fold"/>
</dbReference>
<gene>
    <name evidence="5" type="ORF">PORUE0001_0680</name>
</gene>
<dbReference type="GO" id="GO:0006508">
    <property type="term" value="P:proteolysis"/>
    <property type="evidence" value="ECO:0007669"/>
    <property type="project" value="UniProtKB-KW"/>
</dbReference>
<comment type="caution">
    <text evidence="5">The sequence shown here is derived from an EMBL/GenBank/DDBJ whole genome shotgun (WGS) entry which is preliminary data.</text>
</comment>
<dbReference type="EMBL" id="ACLR01000123">
    <property type="protein sequence ID" value="EEK16963.1"/>
    <property type="molecule type" value="Genomic_DNA"/>
</dbReference>
<organism evidence="5 6">
    <name type="scientific">Porphyromonas uenonis 60-3</name>
    <dbReference type="NCBI Taxonomy" id="596327"/>
    <lineage>
        <taxon>Bacteria</taxon>
        <taxon>Pseudomonadati</taxon>
        <taxon>Bacteroidota</taxon>
        <taxon>Bacteroidia</taxon>
        <taxon>Bacteroidales</taxon>
        <taxon>Porphyromonadaceae</taxon>
        <taxon>Porphyromonas</taxon>
    </lineage>
</organism>
<comment type="similarity">
    <text evidence="1">Belongs to the peptidase C25 family.</text>
</comment>
<sequence>MKRTLLLTSALLLILLGIGSSLLAQQTLRTGAPYLPLGHCKYTDPTDKGIGWPIGTFGDRPIGVWARASRSMLKPYEGYQVVGVRIAVSKGVKDAEVSLLNNISERKKIVSKKADLVFGWNEVRFDKPIEINSSLNELIYGYQVLEKNISDQTEPYFVACDNGVGASSEAFYVNVSGGALDSRSRDNGALLCQLMISGPADKINDRASLTVTRYDKALDASGKLGVSYVARNEGANDINQMEITYSVGGKVVLTDSRTETIKHIQELQLKTKGISVANGETLTARITKVNGRETNLPGFQIKIEGVADKSFARKVLLEQFSTENCSSCPGAHRYLDKVLAEETYADHFVWVTHHVGYERDTFSLPESEALLFFYEKQENDGTYSESAPAMLLDRTHTELKHSFDGYDYTMLPVYPSQDEFNRKLLDEAIARPAFVSVDIKEECDPKTRKLDLTISGRAYKESLDADNLYLNLFLIEDDIYSRRQAGAGTADDGGRKPVYQHGVIRQISLGGGGKKLTLDDKGEYTYSTSLNIPKEWSAANMRIVAFVAKSLKGGARNAQVLNSNETKIAAYRSIAPTPDQEMTVQLYAQDGRIYVSGEGATIAAVYNMSGELMPNEALLPGIYVAMVETSFGSYMRKVIVY</sequence>
<name>C2MBJ9_9PORP</name>
<evidence type="ECO:0000313" key="5">
    <source>
        <dbReference type="EMBL" id="EEK16963.1"/>
    </source>
</evidence>
<evidence type="ECO:0000313" key="6">
    <source>
        <dbReference type="Proteomes" id="UP000003303"/>
    </source>
</evidence>
<dbReference type="AlphaFoldDB" id="C2MBJ9"/>
<protein>
    <submittedName>
        <fullName evidence="5">Uncharacterized protein</fullName>
    </submittedName>
</protein>
<dbReference type="Gene3D" id="2.60.40.10">
    <property type="entry name" value="Immunoglobulins"/>
    <property type="match status" value="1"/>
</dbReference>
<keyword evidence="4" id="KW-0843">Virulence</keyword>
<evidence type="ECO:0000256" key="2">
    <source>
        <dbReference type="ARBA" id="ARBA00022670"/>
    </source>
</evidence>
<dbReference type="GO" id="GO:0008234">
    <property type="term" value="F:cysteine-type peptidase activity"/>
    <property type="evidence" value="ECO:0007669"/>
    <property type="project" value="UniProtKB-KW"/>
</dbReference>
<accession>C2MBJ9</accession>
<evidence type="ECO:0000256" key="4">
    <source>
        <dbReference type="ARBA" id="ARBA00023026"/>
    </source>
</evidence>
<keyword evidence="3" id="KW-0378">Hydrolase</keyword>
<evidence type="ECO:0000256" key="1">
    <source>
        <dbReference type="ARBA" id="ARBA00006067"/>
    </source>
</evidence>
<dbReference type="Proteomes" id="UP000003303">
    <property type="component" value="Unassembled WGS sequence"/>
</dbReference>
<dbReference type="SUPFAM" id="SSF52833">
    <property type="entry name" value="Thioredoxin-like"/>
    <property type="match status" value="1"/>
</dbReference>
<dbReference type="RefSeq" id="WP_007365301.1">
    <property type="nucleotide sequence ID" value="NZ_ACLR01000123.1"/>
</dbReference>
<evidence type="ECO:0000256" key="3">
    <source>
        <dbReference type="ARBA" id="ARBA00022807"/>
    </source>
</evidence>
<dbReference type="STRING" id="596327.PORUE0001_0680"/>
<proteinExistence type="inferred from homology"/>